<dbReference type="PROSITE" id="PS51848">
    <property type="entry name" value="BMERB"/>
    <property type="match status" value="1"/>
</dbReference>
<evidence type="ECO:0000313" key="3">
    <source>
        <dbReference type="Proteomes" id="UP000606786"/>
    </source>
</evidence>
<accession>A0A811U865</accession>
<dbReference type="OrthoDB" id="20799at2759"/>
<proteinExistence type="predicted"/>
<dbReference type="Pfam" id="PF12130">
    <property type="entry name" value="bMERB_dom"/>
    <property type="match status" value="1"/>
</dbReference>
<dbReference type="SMART" id="SM01203">
    <property type="entry name" value="DUF3585"/>
    <property type="match status" value="1"/>
</dbReference>
<name>A0A811U865_CERCA</name>
<dbReference type="EMBL" id="CAJHJT010000001">
    <property type="protein sequence ID" value="CAD6995031.1"/>
    <property type="molecule type" value="Genomic_DNA"/>
</dbReference>
<evidence type="ECO:0000259" key="1">
    <source>
        <dbReference type="PROSITE" id="PS51848"/>
    </source>
</evidence>
<gene>
    <name evidence="2" type="ORF">CCAP1982_LOCUS3761</name>
</gene>
<organism evidence="2 3">
    <name type="scientific">Ceratitis capitata</name>
    <name type="common">Mediterranean fruit fly</name>
    <name type="synonym">Tephritis capitata</name>
    <dbReference type="NCBI Taxonomy" id="7213"/>
    <lineage>
        <taxon>Eukaryota</taxon>
        <taxon>Metazoa</taxon>
        <taxon>Ecdysozoa</taxon>
        <taxon>Arthropoda</taxon>
        <taxon>Hexapoda</taxon>
        <taxon>Insecta</taxon>
        <taxon>Pterygota</taxon>
        <taxon>Neoptera</taxon>
        <taxon>Endopterygota</taxon>
        <taxon>Diptera</taxon>
        <taxon>Brachycera</taxon>
        <taxon>Muscomorpha</taxon>
        <taxon>Tephritoidea</taxon>
        <taxon>Tephritidae</taxon>
        <taxon>Ceratitis</taxon>
        <taxon>Ceratitis</taxon>
    </lineage>
</organism>
<reference evidence="2" key="1">
    <citation type="submission" date="2020-11" db="EMBL/GenBank/DDBJ databases">
        <authorList>
            <person name="Whitehead M."/>
        </authorList>
    </citation>
    <scope>NUCLEOTIDE SEQUENCE</scope>
    <source>
        <strain evidence="2">EGII</strain>
    </source>
</reference>
<dbReference type="InterPro" id="IPR022735">
    <property type="entry name" value="bMERB_dom"/>
</dbReference>
<comment type="caution">
    <text evidence="2">The sequence shown here is derived from an EMBL/GenBank/DDBJ whole genome shotgun (WGS) entry which is preliminary data.</text>
</comment>
<keyword evidence="3" id="KW-1185">Reference proteome</keyword>
<dbReference type="Proteomes" id="UP000606786">
    <property type="component" value="Unassembled WGS sequence"/>
</dbReference>
<evidence type="ECO:0000313" key="2">
    <source>
        <dbReference type="EMBL" id="CAD6995031.1"/>
    </source>
</evidence>
<feature type="domain" description="BMERB" evidence="1">
    <location>
        <begin position="1"/>
        <end position="146"/>
    </location>
</feature>
<dbReference type="AlphaFoldDB" id="A0A811U865"/>
<sequence>MAATRPAGRTPQSAEVRPSSSRIYFSKGTLLNVWILDTTTNIGSNDEKLLKELLEIWRNIKQLKKRDDELDIRQQELQLEHRHAQLKEELNLRLSFSKLDKSSADVAAEGAILNEMLEIVAKRAALRPTSSGTELSAAVHLMSSTSATAISADGVNLMGDCGPTIYNNDESNI</sequence>
<protein>
    <submittedName>
        <fullName evidence="2">(Mediterranean fruit fly) hypothetical protein</fullName>
    </submittedName>
</protein>